<keyword evidence="12" id="KW-0486">Methionine biosynthesis</keyword>
<dbReference type="CDD" id="cd03311">
    <property type="entry name" value="CIMS_C_terminal_like"/>
    <property type="match status" value="1"/>
</dbReference>
<sequence length="785" mass="85334">MTARSFPRATILGYPRIGRRRELTKALDERWAGRLTAREFDATATAIRSSIRERLVGLGLGRDDSSIPESFSLYDHVLDAAVTVGAIPRRFDDVVNAREDESGAAFALARGHGDASPLAMTKWFDTNYHHLVPEIGPDTRFRASSNRLIRDFIEARASGFITRPTIVGPVTLLLLSKAEIDAPEGFLPFSRLADLVPAYARLLSDLSHAGAEWVQLDEPALVSDAVADDADRLLAAVEAAYRELGAATERPRLFVSTAYGDIGGALASLAATPVEAIGLDLVHGTIPSRIDSGTRARLADKALVAGVIDGRSVWRGDLEAALTTAADVRRLTRSVAVSTSTSLVHVPHDVSLEQHLEPRLSTWLSFADQKVQQVGVVGRGLASGSSSVRGELDAASAAFSDRLNAPGVRNQAVRARVSLLGARDRYRVSWNQRREVQKRELALPLLPTTTIGSFPQTDRIRRARTRYLGGFDSAETYVTFIKNEIADVIALQEELGLDVLVHGEPERNDMVQYFAENLEGFEVTLHGWVQSYGSLCTRPPILWGDVSRLAPITVGWSRYAQSLTSKPVKGMLTGPVTILAWSFVRDDQPLSDTAVQLALALRDEIADLEAAGIGIIQIDEPALREMLPLRGVDHEHYVAWSVGAFRLATAAAKPETQIHTHLCASHFGVVLDAIKGLDADVTSIESAHSRMEIVDDIAASGFDHDIGPGIYDIHSPRVPSVDEVTKLLVRAAEVVDIDRLWVNPDCGLKTRGYQEATASLRNVLEAATRVRQRVVEQRAASASAG</sequence>
<proteinExistence type="inferred from homology"/>
<keyword evidence="9" id="KW-0479">Metal-binding</keyword>
<dbReference type="InterPro" id="IPR038071">
    <property type="entry name" value="UROD/MetE-like_sf"/>
</dbReference>
<evidence type="ECO:0000256" key="2">
    <source>
        <dbReference type="ARBA" id="ARBA00002777"/>
    </source>
</evidence>
<keyword evidence="10" id="KW-0677">Repeat</keyword>
<organism evidence="15 16">
    <name type="scientific">Paramicrobacterium chengjingii</name>
    <dbReference type="NCBI Taxonomy" id="2769067"/>
    <lineage>
        <taxon>Bacteria</taxon>
        <taxon>Bacillati</taxon>
        <taxon>Actinomycetota</taxon>
        <taxon>Actinomycetes</taxon>
        <taxon>Micrococcales</taxon>
        <taxon>Microbacteriaceae</taxon>
        <taxon>Paramicrobacterium</taxon>
    </lineage>
</organism>
<dbReference type="SUPFAM" id="SSF51726">
    <property type="entry name" value="UROD/MetE-like"/>
    <property type="match status" value="2"/>
</dbReference>
<evidence type="ECO:0000256" key="6">
    <source>
        <dbReference type="ARBA" id="ARBA00022603"/>
    </source>
</evidence>
<dbReference type="Gene3D" id="3.20.20.210">
    <property type="match status" value="2"/>
</dbReference>
<evidence type="ECO:0000256" key="5">
    <source>
        <dbReference type="ARBA" id="ARBA00012034"/>
    </source>
</evidence>
<keyword evidence="11" id="KW-0862">Zinc</keyword>
<evidence type="ECO:0000256" key="8">
    <source>
        <dbReference type="ARBA" id="ARBA00022679"/>
    </source>
</evidence>
<comment type="function">
    <text evidence="2">Catalyzes the transfer of a methyl group from 5-methyltetrahydrofolate to homocysteine resulting in methionine formation.</text>
</comment>
<dbReference type="PIRSF" id="PIRSF000382">
    <property type="entry name" value="MeTrfase_B12_ind"/>
    <property type="match status" value="1"/>
</dbReference>
<keyword evidence="16" id="KW-1185">Reference proteome</keyword>
<evidence type="ECO:0000259" key="14">
    <source>
        <dbReference type="Pfam" id="PF08267"/>
    </source>
</evidence>
<dbReference type="Pfam" id="PF01717">
    <property type="entry name" value="Meth_synt_2"/>
    <property type="match status" value="1"/>
</dbReference>
<keyword evidence="6 15" id="KW-0489">Methyltransferase</keyword>
<comment type="cofactor">
    <cofactor evidence="1">
        <name>Zn(2+)</name>
        <dbReference type="ChEBI" id="CHEBI:29105"/>
    </cofactor>
</comment>
<name>A0ABX6YJU5_9MICO</name>
<accession>A0ABX6YJU5</accession>
<keyword evidence="8 15" id="KW-0808">Transferase</keyword>
<evidence type="ECO:0000256" key="4">
    <source>
        <dbReference type="ARBA" id="ARBA00009553"/>
    </source>
</evidence>
<evidence type="ECO:0000256" key="9">
    <source>
        <dbReference type="ARBA" id="ARBA00022723"/>
    </source>
</evidence>
<dbReference type="RefSeq" id="WP_166984785.1">
    <property type="nucleotide sequence ID" value="NZ_CP061169.1"/>
</dbReference>
<dbReference type="GO" id="GO:0032259">
    <property type="term" value="P:methylation"/>
    <property type="evidence" value="ECO:0007669"/>
    <property type="project" value="UniProtKB-KW"/>
</dbReference>
<comment type="pathway">
    <text evidence="3">Amino-acid biosynthesis; L-methionine biosynthesis via de novo pathway; L-methionine from L-homocysteine (MetE route): step 1/1.</text>
</comment>
<evidence type="ECO:0000313" key="15">
    <source>
        <dbReference type="EMBL" id="QPZ39086.1"/>
    </source>
</evidence>
<feature type="domain" description="Cobalamin-independent methionine synthase MetE C-terminal/archaeal" evidence="13">
    <location>
        <begin position="446"/>
        <end position="768"/>
    </location>
</feature>
<gene>
    <name evidence="15" type="primary">metE</name>
    <name evidence="15" type="ORF">HCR76_03110</name>
</gene>
<reference evidence="15 16" key="1">
    <citation type="submission" date="2020-12" db="EMBL/GenBank/DDBJ databases">
        <title>Microbacterium sp. HY060.</title>
        <authorList>
            <person name="Zhou J."/>
        </authorList>
    </citation>
    <scope>NUCLEOTIDE SEQUENCE [LARGE SCALE GENOMIC DNA]</scope>
    <source>
        <strain evidence="15 16">HY60</strain>
    </source>
</reference>
<protein>
    <recommendedName>
        <fullName evidence="5">5-methyltetrahydropteroyltriglutamate--homocysteine S-methyltransferase</fullName>
        <ecNumber evidence="5">2.1.1.14</ecNumber>
    </recommendedName>
</protein>
<evidence type="ECO:0000256" key="7">
    <source>
        <dbReference type="ARBA" id="ARBA00022605"/>
    </source>
</evidence>
<dbReference type="InterPro" id="IPR006276">
    <property type="entry name" value="Cobalamin-indep_Met_synthase"/>
</dbReference>
<feature type="domain" description="Cobalamin-independent methionine synthase MetE N-terminal" evidence="14">
    <location>
        <begin position="9"/>
        <end position="330"/>
    </location>
</feature>
<dbReference type="EC" id="2.1.1.14" evidence="5"/>
<evidence type="ECO:0000313" key="16">
    <source>
        <dbReference type="Proteomes" id="UP000662814"/>
    </source>
</evidence>
<keyword evidence="7" id="KW-0028">Amino-acid biosynthesis</keyword>
<dbReference type="Pfam" id="PF08267">
    <property type="entry name" value="Meth_synt_1"/>
    <property type="match status" value="1"/>
</dbReference>
<dbReference type="InterPro" id="IPR013215">
    <property type="entry name" value="Cbl-indep_Met_Synth_N"/>
</dbReference>
<evidence type="ECO:0000256" key="10">
    <source>
        <dbReference type="ARBA" id="ARBA00022737"/>
    </source>
</evidence>
<evidence type="ECO:0000256" key="3">
    <source>
        <dbReference type="ARBA" id="ARBA00004681"/>
    </source>
</evidence>
<dbReference type="CDD" id="cd03312">
    <property type="entry name" value="CIMS_N_terminal_like"/>
    <property type="match status" value="1"/>
</dbReference>
<evidence type="ECO:0000256" key="11">
    <source>
        <dbReference type="ARBA" id="ARBA00022833"/>
    </source>
</evidence>
<evidence type="ECO:0000256" key="12">
    <source>
        <dbReference type="ARBA" id="ARBA00023167"/>
    </source>
</evidence>
<dbReference type="NCBIfam" id="NF003556">
    <property type="entry name" value="PRK05222.1"/>
    <property type="match status" value="1"/>
</dbReference>
<comment type="similarity">
    <text evidence="4">Belongs to the vitamin-B12 independent methionine synthase family.</text>
</comment>
<dbReference type="InterPro" id="IPR002629">
    <property type="entry name" value="Met_Synth_C/arc"/>
</dbReference>
<dbReference type="PANTHER" id="PTHR30519">
    <property type="entry name" value="5-METHYLTETRAHYDROPTEROYLTRIGLUTAMATE--HOMOCYSTEINE METHYLTRANSFERASE"/>
    <property type="match status" value="1"/>
</dbReference>
<dbReference type="Proteomes" id="UP000662814">
    <property type="component" value="Chromosome"/>
</dbReference>
<evidence type="ECO:0000256" key="1">
    <source>
        <dbReference type="ARBA" id="ARBA00001947"/>
    </source>
</evidence>
<evidence type="ECO:0000259" key="13">
    <source>
        <dbReference type="Pfam" id="PF01717"/>
    </source>
</evidence>
<dbReference type="GO" id="GO:0003871">
    <property type="term" value="F:5-methyltetrahydropteroyltriglutamate-homocysteine S-methyltransferase activity"/>
    <property type="evidence" value="ECO:0007669"/>
    <property type="project" value="UniProtKB-EC"/>
</dbReference>
<dbReference type="EMBL" id="CP061169">
    <property type="protein sequence ID" value="QPZ39086.1"/>
    <property type="molecule type" value="Genomic_DNA"/>
</dbReference>